<dbReference type="Pfam" id="PF04134">
    <property type="entry name" value="DCC1-like"/>
    <property type="match status" value="1"/>
</dbReference>
<dbReference type="Proteomes" id="UP000626109">
    <property type="component" value="Unassembled WGS sequence"/>
</dbReference>
<name>A0A813J849_POLGL</name>
<dbReference type="InterPro" id="IPR052927">
    <property type="entry name" value="DCC_oxidoreductase"/>
</dbReference>
<accession>A0A813J849</accession>
<evidence type="ECO:0008006" key="3">
    <source>
        <dbReference type="Google" id="ProtNLM"/>
    </source>
</evidence>
<feature type="non-terminal residue" evidence="1">
    <location>
        <position position="166"/>
    </location>
</feature>
<comment type="caution">
    <text evidence="1">The sequence shown here is derived from an EMBL/GenBank/DDBJ whole genome shotgun (WGS) entry which is preliminary data.</text>
</comment>
<dbReference type="AlphaFoldDB" id="A0A813J849"/>
<organism evidence="1 2">
    <name type="scientific">Polarella glacialis</name>
    <name type="common">Dinoflagellate</name>
    <dbReference type="NCBI Taxonomy" id="89957"/>
    <lineage>
        <taxon>Eukaryota</taxon>
        <taxon>Sar</taxon>
        <taxon>Alveolata</taxon>
        <taxon>Dinophyceae</taxon>
        <taxon>Suessiales</taxon>
        <taxon>Suessiaceae</taxon>
        <taxon>Polarella</taxon>
    </lineage>
</organism>
<reference evidence="1" key="1">
    <citation type="submission" date="2021-02" db="EMBL/GenBank/DDBJ databases">
        <authorList>
            <person name="Dougan E. K."/>
            <person name="Rhodes N."/>
            <person name="Thang M."/>
            <person name="Chan C."/>
        </authorList>
    </citation>
    <scope>NUCLEOTIDE SEQUENCE</scope>
</reference>
<evidence type="ECO:0000313" key="1">
    <source>
        <dbReference type="EMBL" id="CAE8668968.1"/>
    </source>
</evidence>
<dbReference type="PANTHER" id="PTHR33639:SF2">
    <property type="entry name" value="DUF393 DOMAIN-CONTAINING PROTEIN"/>
    <property type="match status" value="1"/>
</dbReference>
<gene>
    <name evidence="1" type="ORF">PGLA2088_LOCUS17072</name>
</gene>
<sequence>ERLALARKGPTLIFDGVCNLCNSSMRWYFERLTPGATVYFMWAQHEDTKEFLDELGIKHDDILRSWAYLQNGVMYRGSTAWSQAMQHLCRPWRWLSSLNAVPEMLREGAYGLVGRNRYNLYGRSDSCQRPAPAMAPSFLHSPLTRGGLAEVELPEDKLAVDGGKKR</sequence>
<dbReference type="PANTHER" id="PTHR33639">
    <property type="entry name" value="THIOL-DISULFIDE OXIDOREDUCTASE DCC"/>
    <property type="match status" value="1"/>
</dbReference>
<dbReference type="EMBL" id="CAJNNW010022222">
    <property type="protein sequence ID" value="CAE8668968.1"/>
    <property type="molecule type" value="Genomic_DNA"/>
</dbReference>
<protein>
    <recommendedName>
        <fullName evidence="3">Thiol-disulfide oxidoreductase DCC</fullName>
    </recommendedName>
</protein>
<proteinExistence type="predicted"/>
<evidence type="ECO:0000313" key="2">
    <source>
        <dbReference type="Proteomes" id="UP000626109"/>
    </source>
</evidence>
<feature type="non-terminal residue" evidence="1">
    <location>
        <position position="1"/>
    </location>
</feature>
<dbReference type="GO" id="GO:0015035">
    <property type="term" value="F:protein-disulfide reductase activity"/>
    <property type="evidence" value="ECO:0007669"/>
    <property type="project" value="InterPro"/>
</dbReference>
<dbReference type="InterPro" id="IPR007263">
    <property type="entry name" value="DCC1-like"/>
</dbReference>